<dbReference type="EMBL" id="OX395143">
    <property type="protein sequence ID" value="CAI5798089.1"/>
    <property type="molecule type" value="Genomic_DNA"/>
</dbReference>
<keyword evidence="1" id="KW-0175">Coiled coil</keyword>
<protein>
    <submittedName>
        <fullName evidence="2">Uncharacterized protein</fullName>
    </submittedName>
</protein>
<sequence>MSREQIESMIKTVETLLAEAEQLKNRCRRQNQDVTLILEQLQQENRELAQNYEQAEQEMEAIRKALAELMDAKIAFEARERQVRKLSKQL</sequence>
<keyword evidence="3" id="KW-1185">Reference proteome</keyword>
<proteinExistence type="predicted"/>
<reference evidence="2" key="1">
    <citation type="submission" date="2022-12" db="EMBL/GenBank/DDBJ databases">
        <authorList>
            <person name="Alioto T."/>
            <person name="Alioto T."/>
            <person name="Gomez Garrido J."/>
        </authorList>
    </citation>
    <scope>NUCLEOTIDE SEQUENCE</scope>
</reference>
<dbReference type="AlphaFoldDB" id="A0AA35LM66"/>
<evidence type="ECO:0000313" key="3">
    <source>
        <dbReference type="Proteomes" id="UP001178461"/>
    </source>
</evidence>
<name>A0AA35LM66_9SAUR</name>
<dbReference type="Proteomes" id="UP001178461">
    <property type="component" value="Chromosome 16"/>
</dbReference>
<gene>
    <name evidence="2" type="ORF">PODLI_1B039133</name>
</gene>
<organism evidence="2 3">
    <name type="scientific">Podarcis lilfordi</name>
    <name type="common">Lilford's wall lizard</name>
    <dbReference type="NCBI Taxonomy" id="74358"/>
    <lineage>
        <taxon>Eukaryota</taxon>
        <taxon>Metazoa</taxon>
        <taxon>Chordata</taxon>
        <taxon>Craniata</taxon>
        <taxon>Vertebrata</taxon>
        <taxon>Euteleostomi</taxon>
        <taxon>Lepidosauria</taxon>
        <taxon>Squamata</taxon>
        <taxon>Bifurcata</taxon>
        <taxon>Unidentata</taxon>
        <taxon>Episquamata</taxon>
        <taxon>Laterata</taxon>
        <taxon>Lacertibaenia</taxon>
        <taxon>Lacertidae</taxon>
        <taxon>Podarcis</taxon>
    </lineage>
</organism>
<accession>A0AA35LM66</accession>
<evidence type="ECO:0000256" key="1">
    <source>
        <dbReference type="SAM" id="Coils"/>
    </source>
</evidence>
<feature type="coiled-coil region" evidence="1">
    <location>
        <begin position="3"/>
        <end position="72"/>
    </location>
</feature>
<evidence type="ECO:0000313" key="2">
    <source>
        <dbReference type="EMBL" id="CAI5798089.1"/>
    </source>
</evidence>